<dbReference type="EMBL" id="BMAT01004082">
    <property type="protein sequence ID" value="GFR67924.1"/>
    <property type="molecule type" value="Genomic_DNA"/>
</dbReference>
<dbReference type="Proteomes" id="UP000762676">
    <property type="component" value="Unassembled WGS sequence"/>
</dbReference>
<dbReference type="AlphaFoldDB" id="A0AAV4F4J2"/>
<gene>
    <name evidence="1" type="ORF">ElyMa_002011000</name>
</gene>
<comment type="caution">
    <text evidence="1">The sequence shown here is derived from an EMBL/GenBank/DDBJ whole genome shotgun (WGS) entry which is preliminary data.</text>
</comment>
<evidence type="ECO:0000313" key="1">
    <source>
        <dbReference type="EMBL" id="GFR67924.1"/>
    </source>
</evidence>
<accession>A0AAV4F4J2</accession>
<evidence type="ECO:0008006" key="3">
    <source>
        <dbReference type="Google" id="ProtNLM"/>
    </source>
</evidence>
<evidence type="ECO:0000313" key="2">
    <source>
        <dbReference type="Proteomes" id="UP000762676"/>
    </source>
</evidence>
<organism evidence="1 2">
    <name type="scientific">Elysia marginata</name>
    <dbReference type="NCBI Taxonomy" id="1093978"/>
    <lineage>
        <taxon>Eukaryota</taxon>
        <taxon>Metazoa</taxon>
        <taxon>Spiralia</taxon>
        <taxon>Lophotrochozoa</taxon>
        <taxon>Mollusca</taxon>
        <taxon>Gastropoda</taxon>
        <taxon>Heterobranchia</taxon>
        <taxon>Euthyneura</taxon>
        <taxon>Panpulmonata</taxon>
        <taxon>Sacoglossa</taxon>
        <taxon>Placobranchoidea</taxon>
        <taxon>Plakobranchidae</taxon>
        <taxon>Elysia</taxon>
    </lineage>
</organism>
<reference evidence="1 2" key="1">
    <citation type="journal article" date="2021" name="Elife">
        <title>Chloroplast acquisition without the gene transfer in kleptoplastic sea slugs, Plakobranchus ocellatus.</title>
        <authorList>
            <person name="Maeda T."/>
            <person name="Takahashi S."/>
            <person name="Yoshida T."/>
            <person name="Shimamura S."/>
            <person name="Takaki Y."/>
            <person name="Nagai Y."/>
            <person name="Toyoda A."/>
            <person name="Suzuki Y."/>
            <person name="Arimoto A."/>
            <person name="Ishii H."/>
            <person name="Satoh N."/>
            <person name="Nishiyama T."/>
            <person name="Hasebe M."/>
            <person name="Maruyama T."/>
            <person name="Minagawa J."/>
            <person name="Obokata J."/>
            <person name="Shigenobu S."/>
        </authorList>
    </citation>
    <scope>NUCLEOTIDE SEQUENCE [LARGE SCALE GENOMIC DNA]</scope>
</reference>
<name>A0AAV4F4J2_9GAST</name>
<sequence>MNSVSPWQDMRRGFAMKTVVFRKSIRKPDEFGYSLLARFQTESRALFWRQSVRETRAASRLVQTGARGVSLKETNVDFIDKSSV</sequence>
<proteinExistence type="predicted"/>
<keyword evidence="2" id="KW-1185">Reference proteome</keyword>
<protein>
    <recommendedName>
        <fullName evidence="3">FERM domain-containing protein</fullName>
    </recommendedName>
</protein>